<dbReference type="AlphaFoldDB" id="A0A974HKE0"/>
<gene>
    <name evidence="2" type="ORF">XELAEV_18028257mg</name>
</gene>
<evidence type="ECO:0000313" key="3">
    <source>
        <dbReference type="Proteomes" id="UP000694892"/>
    </source>
</evidence>
<protein>
    <submittedName>
        <fullName evidence="2">Uncharacterized protein</fullName>
    </submittedName>
</protein>
<organism evidence="2 3">
    <name type="scientific">Xenopus laevis</name>
    <name type="common">African clawed frog</name>
    <dbReference type="NCBI Taxonomy" id="8355"/>
    <lineage>
        <taxon>Eukaryota</taxon>
        <taxon>Metazoa</taxon>
        <taxon>Chordata</taxon>
        <taxon>Craniata</taxon>
        <taxon>Vertebrata</taxon>
        <taxon>Euteleostomi</taxon>
        <taxon>Amphibia</taxon>
        <taxon>Batrachia</taxon>
        <taxon>Anura</taxon>
        <taxon>Pipoidea</taxon>
        <taxon>Pipidae</taxon>
        <taxon>Xenopodinae</taxon>
        <taxon>Xenopus</taxon>
        <taxon>Xenopus</taxon>
    </lineage>
</organism>
<name>A0A974HKE0_XENLA</name>
<evidence type="ECO:0000313" key="2">
    <source>
        <dbReference type="EMBL" id="OCT81437.1"/>
    </source>
</evidence>
<feature type="region of interest" description="Disordered" evidence="1">
    <location>
        <begin position="41"/>
        <end position="69"/>
    </location>
</feature>
<evidence type="ECO:0000256" key="1">
    <source>
        <dbReference type="SAM" id="MobiDB-lite"/>
    </source>
</evidence>
<reference evidence="3" key="1">
    <citation type="journal article" date="2016" name="Nature">
        <title>Genome evolution in the allotetraploid frog Xenopus laevis.</title>
        <authorList>
            <person name="Session A.M."/>
            <person name="Uno Y."/>
            <person name="Kwon T."/>
            <person name="Chapman J.A."/>
            <person name="Toyoda A."/>
            <person name="Takahashi S."/>
            <person name="Fukui A."/>
            <person name="Hikosaka A."/>
            <person name="Suzuki A."/>
            <person name="Kondo M."/>
            <person name="van Heeringen S.J."/>
            <person name="Quigley I."/>
            <person name="Heinz S."/>
            <person name="Ogino H."/>
            <person name="Ochi H."/>
            <person name="Hellsten U."/>
            <person name="Lyons J.B."/>
            <person name="Simakov O."/>
            <person name="Putnam N."/>
            <person name="Stites J."/>
            <person name="Kuroki Y."/>
            <person name="Tanaka T."/>
            <person name="Michiue T."/>
            <person name="Watanabe M."/>
            <person name="Bogdanovic O."/>
            <person name="Lister R."/>
            <person name="Georgiou G."/>
            <person name="Paranjpe S.S."/>
            <person name="van Kruijsbergen I."/>
            <person name="Shu S."/>
            <person name="Carlson J."/>
            <person name="Kinoshita T."/>
            <person name="Ohta Y."/>
            <person name="Mawaribuchi S."/>
            <person name="Jenkins J."/>
            <person name="Grimwood J."/>
            <person name="Schmutz J."/>
            <person name="Mitros T."/>
            <person name="Mozaffari S.V."/>
            <person name="Suzuki Y."/>
            <person name="Haramoto Y."/>
            <person name="Yamamoto T.S."/>
            <person name="Takagi C."/>
            <person name="Heald R."/>
            <person name="Miller K."/>
            <person name="Haudenschild C."/>
            <person name="Kitzman J."/>
            <person name="Nakayama T."/>
            <person name="Izutsu Y."/>
            <person name="Robert J."/>
            <person name="Fortriede J."/>
            <person name="Burns K."/>
            <person name="Lotay V."/>
            <person name="Karimi K."/>
            <person name="Yasuoka Y."/>
            <person name="Dichmann D.S."/>
            <person name="Flajnik M.F."/>
            <person name="Houston D.W."/>
            <person name="Shendure J."/>
            <person name="DuPasquier L."/>
            <person name="Vize P.D."/>
            <person name="Zorn A.M."/>
            <person name="Ito M."/>
            <person name="Marcotte E.M."/>
            <person name="Wallingford J.B."/>
            <person name="Ito Y."/>
            <person name="Asashima M."/>
            <person name="Ueno N."/>
            <person name="Matsuda Y."/>
            <person name="Veenstra G.J."/>
            <person name="Fujiyama A."/>
            <person name="Harland R.M."/>
            <person name="Taira M."/>
            <person name="Rokhsar D.S."/>
        </authorList>
    </citation>
    <scope>NUCLEOTIDE SEQUENCE [LARGE SCALE GENOMIC DNA]</scope>
    <source>
        <strain evidence="3">J</strain>
    </source>
</reference>
<proteinExistence type="predicted"/>
<dbReference type="Proteomes" id="UP000694892">
    <property type="component" value="Chromosome 5L"/>
</dbReference>
<dbReference type="EMBL" id="CM004474">
    <property type="protein sequence ID" value="OCT81437.1"/>
    <property type="molecule type" value="Genomic_DNA"/>
</dbReference>
<accession>A0A974HKE0</accession>
<sequence>MLIIITVPHVTQTQGYLFWCRHFNTALCVPSAPTPFIWAQKSNSSGSKLKPPDLCPRDSHPGLESLLMD</sequence>